<evidence type="ECO:0000313" key="1">
    <source>
        <dbReference type="EMBL" id="GFS28164.1"/>
    </source>
</evidence>
<accession>A0A8X6I2T9</accession>
<comment type="caution">
    <text evidence="1">The sequence shown here is derived from an EMBL/GenBank/DDBJ whole genome shotgun (WGS) entry which is preliminary data.</text>
</comment>
<dbReference type="AlphaFoldDB" id="A0A8X6I2T9"/>
<sequence>MELPTDQATIMDYAQSVSLPSSGSSTQQVSHCDWLQPCNADIRKYTITHTGVTPTLNSLVPFIEETPEMQELIQRQTYLKERLDAVVSEFYTLSRCNTSACPIHGTPFNSPTKVNSSEFLSYLKLTPLKGRKA</sequence>
<organism evidence="1 2">
    <name type="scientific">Trichonephila inaurata madagascariensis</name>
    <dbReference type="NCBI Taxonomy" id="2747483"/>
    <lineage>
        <taxon>Eukaryota</taxon>
        <taxon>Metazoa</taxon>
        <taxon>Ecdysozoa</taxon>
        <taxon>Arthropoda</taxon>
        <taxon>Chelicerata</taxon>
        <taxon>Arachnida</taxon>
        <taxon>Araneae</taxon>
        <taxon>Araneomorphae</taxon>
        <taxon>Entelegynae</taxon>
        <taxon>Araneoidea</taxon>
        <taxon>Nephilidae</taxon>
        <taxon>Trichonephila</taxon>
        <taxon>Trichonephila inaurata</taxon>
    </lineage>
</organism>
<keyword evidence="2" id="KW-1185">Reference proteome</keyword>
<evidence type="ECO:0000313" key="2">
    <source>
        <dbReference type="Proteomes" id="UP000886998"/>
    </source>
</evidence>
<gene>
    <name evidence="1" type="ORF">TNIN_426171</name>
</gene>
<name>A0A8X6I2T9_9ARAC</name>
<dbReference type="EMBL" id="BMAV01023871">
    <property type="protein sequence ID" value="GFS28164.1"/>
    <property type="molecule type" value="Genomic_DNA"/>
</dbReference>
<reference evidence="1" key="1">
    <citation type="submission" date="2020-08" db="EMBL/GenBank/DDBJ databases">
        <title>Multicomponent nature underlies the extraordinary mechanical properties of spider dragline silk.</title>
        <authorList>
            <person name="Kono N."/>
            <person name="Nakamura H."/>
            <person name="Mori M."/>
            <person name="Yoshida Y."/>
            <person name="Ohtoshi R."/>
            <person name="Malay A.D."/>
            <person name="Moran D.A.P."/>
            <person name="Tomita M."/>
            <person name="Numata K."/>
            <person name="Arakawa K."/>
        </authorList>
    </citation>
    <scope>NUCLEOTIDE SEQUENCE</scope>
</reference>
<dbReference type="Proteomes" id="UP000886998">
    <property type="component" value="Unassembled WGS sequence"/>
</dbReference>
<protein>
    <submittedName>
        <fullName evidence="1">Uncharacterized protein</fullName>
    </submittedName>
</protein>
<proteinExistence type="predicted"/>